<keyword evidence="3" id="KW-1185">Reference proteome</keyword>
<dbReference type="OrthoDB" id="194443at2759"/>
<name>A0A0F4GFB9_9PEZI</name>
<dbReference type="STRING" id="1047168.A0A0F4GFB9"/>
<reference evidence="2 3" key="1">
    <citation type="submission" date="2015-03" db="EMBL/GenBank/DDBJ databases">
        <title>RNA-seq based gene annotation and comparative genomics of four Zymoseptoria species reveal species-specific pathogenicity related genes and transposable element activity.</title>
        <authorList>
            <person name="Grandaubert J."/>
            <person name="Bhattacharyya A."/>
            <person name="Stukenbrock E.H."/>
        </authorList>
    </citation>
    <scope>NUCLEOTIDE SEQUENCE [LARGE SCALE GENOMIC DNA]</scope>
    <source>
        <strain evidence="2 3">Zb18110</strain>
    </source>
</reference>
<gene>
    <name evidence="2" type="ORF">TI39_contig804g00010</name>
</gene>
<dbReference type="InterPro" id="IPR000210">
    <property type="entry name" value="BTB/POZ_dom"/>
</dbReference>
<evidence type="ECO:0000313" key="2">
    <source>
        <dbReference type="EMBL" id="KJX96136.1"/>
    </source>
</evidence>
<feature type="domain" description="BTB" evidence="1">
    <location>
        <begin position="20"/>
        <end position="89"/>
    </location>
</feature>
<dbReference type="PROSITE" id="PS50097">
    <property type="entry name" value="BTB"/>
    <property type="match status" value="1"/>
</dbReference>
<accession>A0A0F4GFB9</accession>
<dbReference type="Pfam" id="PF00651">
    <property type="entry name" value="BTB"/>
    <property type="match status" value="1"/>
</dbReference>
<dbReference type="AlphaFoldDB" id="A0A0F4GFB9"/>
<dbReference type="Proteomes" id="UP000033647">
    <property type="component" value="Unassembled WGS sequence"/>
</dbReference>
<dbReference type="Gene3D" id="3.30.710.10">
    <property type="entry name" value="Potassium Channel Kv1.1, Chain A"/>
    <property type="match status" value="1"/>
</dbReference>
<protein>
    <recommendedName>
        <fullName evidence="1">BTB domain-containing protein</fullName>
    </recommendedName>
</protein>
<sequence>MAPPSVLGNGLTMGMYGEIVELTVGMGRDRETLKVHKGVICHYSGYFDKALNGGFKEATTGKILLPEEQVGLFKRLIHWLYTGKIEVDSPDFTQGSIVCRLWGLADRRAIPLLMNMCIDTLRDRIALTWNVPSNGTLNMVYESTIPGSLLRAFLADVIAKTGANPMLSTPECNADLLKNLLLLVWDMNASVDRLSQKEFADMSVCPYHRHEAGVSCSKKKV</sequence>
<organism evidence="2 3">
    <name type="scientific">Zymoseptoria brevis</name>
    <dbReference type="NCBI Taxonomy" id="1047168"/>
    <lineage>
        <taxon>Eukaryota</taxon>
        <taxon>Fungi</taxon>
        <taxon>Dikarya</taxon>
        <taxon>Ascomycota</taxon>
        <taxon>Pezizomycotina</taxon>
        <taxon>Dothideomycetes</taxon>
        <taxon>Dothideomycetidae</taxon>
        <taxon>Mycosphaerellales</taxon>
        <taxon>Mycosphaerellaceae</taxon>
        <taxon>Zymoseptoria</taxon>
    </lineage>
</organism>
<comment type="caution">
    <text evidence="2">The sequence shown here is derived from an EMBL/GenBank/DDBJ whole genome shotgun (WGS) entry which is preliminary data.</text>
</comment>
<evidence type="ECO:0000313" key="3">
    <source>
        <dbReference type="Proteomes" id="UP000033647"/>
    </source>
</evidence>
<dbReference type="SUPFAM" id="SSF54695">
    <property type="entry name" value="POZ domain"/>
    <property type="match status" value="1"/>
</dbReference>
<proteinExistence type="predicted"/>
<dbReference type="EMBL" id="LAFY01000796">
    <property type="protein sequence ID" value="KJX96136.1"/>
    <property type="molecule type" value="Genomic_DNA"/>
</dbReference>
<evidence type="ECO:0000259" key="1">
    <source>
        <dbReference type="PROSITE" id="PS50097"/>
    </source>
</evidence>
<dbReference type="PANTHER" id="PTHR47843">
    <property type="entry name" value="BTB DOMAIN-CONTAINING PROTEIN-RELATED"/>
    <property type="match status" value="1"/>
</dbReference>
<dbReference type="CDD" id="cd18186">
    <property type="entry name" value="BTB_POZ_ZBTB_KLHL-like"/>
    <property type="match status" value="1"/>
</dbReference>
<dbReference type="InterPro" id="IPR011333">
    <property type="entry name" value="SKP1/BTB/POZ_sf"/>
</dbReference>